<protein>
    <submittedName>
        <fullName evidence="1">Uncharacterized protein</fullName>
    </submittedName>
</protein>
<evidence type="ECO:0000313" key="2">
    <source>
        <dbReference type="Proteomes" id="UP000216063"/>
    </source>
</evidence>
<organism evidence="1 2">
    <name type="scientific">Mycolicibacterium sphagni</name>
    <dbReference type="NCBI Taxonomy" id="1786"/>
    <lineage>
        <taxon>Bacteria</taxon>
        <taxon>Bacillati</taxon>
        <taxon>Actinomycetota</taxon>
        <taxon>Actinomycetes</taxon>
        <taxon>Mycobacteriales</taxon>
        <taxon>Mycobacteriaceae</taxon>
        <taxon>Mycolicibacterium</taxon>
    </lineage>
</organism>
<dbReference type="Proteomes" id="UP000216063">
    <property type="component" value="Unassembled WGS sequence"/>
</dbReference>
<keyword evidence="2" id="KW-1185">Reference proteome</keyword>
<comment type="caution">
    <text evidence="1">The sequence shown here is derived from an EMBL/GenBank/DDBJ whole genome shotgun (WGS) entry which is preliminary data.</text>
</comment>
<sequence>MATRELDESTATLLQSAIGPIEHLRLTHAEYTELLYTLAWFVGGSFETVAFVAEQPEASTGEHRVYWLRGKTFGCLIIGAHQGPEGDKNAKLLVSGYVRPISDIRNIELQDVQIDWPRWGTTRVPELLPTVQVHFNDMTLTVDATSRTNEFARSQATAFIERLQSALAGSG</sequence>
<dbReference type="AlphaFoldDB" id="A0A255DI10"/>
<evidence type="ECO:0000313" key="1">
    <source>
        <dbReference type="EMBL" id="OYN78904.1"/>
    </source>
</evidence>
<accession>A0A255DI10</accession>
<proteinExistence type="predicted"/>
<dbReference type="EMBL" id="NOZR01000010">
    <property type="protein sequence ID" value="OYN78904.1"/>
    <property type="molecule type" value="Genomic_DNA"/>
</dbReference>
<dbReference type="RefSeq" id="WP_094480372.1">
    <property type="nucleotide sequence ID" value="NZ_NOZR01000010.1"/>
</dbReference>
<reference evidence="1 2" key="1">
    <citation type="submission" date="2017-07" db="EMBL/GenBank/DDBJ databases">
        <title>The new phylogeny of genus Mycobacterium.</title>
        <authorList>
            <person name="Tortoli E."/>
            <person name="Trovato A."/>
            <person name="Cirillo D.M."/>
        </authorList>
    </citation>
    <scope>NUCLEOTIDE SEQUENCE [LARGE SCALE GENOMIC DNA]</scope>
    <source>
        <strain evidence="1 2">ATCC 33027</strain>
    </source>
</reference>
<gene>
    <name evidence="1" type="ORF">CG716_13630</name>
</gene>
<name>A0A255DI10_9MYCO</name>